<dbReference type="AlphaFoldDB" id="A0A6M3Y5R9"/>
<accession>A0A6M3Y5R9</accession>
<organism evidence="1">
    <name type="scientific">viral metagenome</name>
    <dbReference type="NCBI Taxonomy" id="1070528"/>
    <lineage>
        <taxon>unclassified sequences</taxon>
        <taxon>metagenomes</taxon>
        <taxon>organismal metagenomes</taxon>
    </lineage>
</organism>
<proteinExistence type="predicted"/>
<evidence type="ECO:0000313" key="1">
    <source>
        <dbReference type="EMBL" id="QJI04314.1"/>
    </source>
</evidence>
<sequence>MDTKDKLVKIFEKYLSSITDINSVRYFEFKKILYSKMADEIMSIEEQESITDEMIEKWAKDVNQRNFSYSFYEGLIKGAKWMKDKLKTK</sequence>
<gene>
    <name evidence="1" type="ORF">TM448B07375_0009</name>
</gene>
<protein>
    <submittedName>
        <fullName evidence="1">Uncharacterized protein</fullName>
    </submittedName>
</protein>
<name>A0A6M3Y5R9_9ZZZZ</name>
<dbReference type="EMBL" id="MT145168">
    <property type="protein sequence ID" value="QJI04314.1"/>
    <property type="molecule type" value="Genomic_DNA"/>
</dbReference>
<reference evidence="1" key="1">
    <citation type="submission" date="2020-03" db="EMBL/GenBank/DDBJ databases">
        <title>The deep terrestrial virosphere.</title>
        <authorList>
            <person name="Holmfeldt K."/>
            <person name="Nilsson E."/>
            <person name="Simone D."/>
            <person name="Lopez-Fernandez M."/>
            <person name="Wu X."/>
            <person name="de Brujin I."/>
            <person name="Lundin D."/>
            <person name="Andersson A."/>
            <person name="Bertilsson S."/>
            <person name="Dopson M."/>
        </authorList>
    </citation>
    <scope>NUCLEOTIDE SEQUENCE</scope>
    <source>
        <strain evidence="1">TM448B07375</strain>
    </source>
</reference>